<sequence length="320" mass="34323">MDTERRIGILAFDGVKLLDVAGPSEVFQEANRFGAHYRLVMCSPDGRDVSTSTGLRISVDTAAAEATHLDVAMVAGGDALPTHPIDPQLTAAAATLHRQARQTASICTGAFILAAAGLLDGRRATTHWKHAGTLARAYPAIRVEPDAIYVTDGPVLTCAGVTAGIDLSLALVERHHGPELAREVARSLVVFLQRPGGQSQFSPAMRAPVPRTAQLHELCATIAAQPVGDYSVAALAALVHLSPRHLTRMFRDELDTTPAKYVELIRLNTAKDLLDAGESVTAAAEHSGFGSSETLRRVFLHHFGVSPRAYRHRFHSALRE</sequence>
<dbReference type="Pfam" id="PF12833">
    <property type="entry name" value="HTH_18"/>
    <property type="match status" value="1"/>
</dbReference>
<dbReference type="Gene3D" id="3.40.50.880">
    <property type="match status" value="1"/>
</dbReference>
<dbReference type="InterPro" id="IPR018062">
    <property type="entry name" value="HTH_AraC-typ_CS"/>
</dbReference>
<dbReference type="Pfam" id="PF01965">
    <property type="entry name" value="DJ-1_PfpI"/>
    <property type="match status" value="1"/>
</dbReference>
<keyword evidence="3" id="KW-0804">Transcription</keyword>
<keyword evidence="6" id="KW-1185">Reference proteome</keyword>
<evidence type="ECO:0000256" key="2">
    <source>
        <dbReference type="ARBA" id="ARBA00023125"/>
    </source>
</evidence>
<dbReference type="PROSITE" id="PS01124">
    <property type="entry name" value="HTH_ARAC_FAMILY_2"/>
    <property type="match status" value="1"/>
</dbReference>
<evidence type="ECO:0000313" key="5">
    <source>
        <dbReference type="EMBL" id="MFF3572130.1"/>
    </source>
</evidence>
<dbReference type="InterPro" id="IPR002818">
    <property type="entry name" value="DJ-1/PfpI"/>
</dbReference>
<dbReference type="InterPro" id="IPR009057">
    <property type="entry name" value="Homeodomain-like_sf"/>
</dbReference>
<dbReference type="PANTHER" id="PTHR43130:SF3">
    <property type="entry name" value="HTH-TYPE TRANSCRIPTIONAL REGULATOR RV1931C"/>
    <property type="match status" value="1"/>
</dbReference>
<accession>A0ABW6S755</accession>
<evidence type="ECO:0000313" key="6">
    <source>
        <dbReference type="Proteomes" id="UP001601992"/>
    </source>
</evidence>
<proteinExistence type="predicted"/>
<feature type="domain" description="HTH araC/xylS-type" evidence="4">
    <location>
        <begin position="216"/>
        <end position="313"/>
    </location>
</feature>
<evidence type="ECO:0000256" key="3">
    <source>
        <dbReference type="ARBA" id="ARBA00023163"/>
    </source>
</evidence>
<name>A0ABW6S755_9NOCA</name>
<dbReference type="SUPFAM" id="SSF52317">
    <property type="entry name" value="Class I glutamine amidotransferase-like"/>
    <property type="match status" value="1"/>
</dbReference>
<dbReference type="RefSeq" id="WP_040824782.1">
    <property type="nucleotide sequence ID" value="NZ_JBIAQY010000012.1"/>
</dbReference>
<dbReference type="SMART" id="SM00342">
    <property type="entry name" value="HTH_ARAC"/>
    <property type="match status" value="1"/>
</dbReference>
<keyword evidence="1" id="KW-0805">Transcription regulation</keyword>
<reference evidence="5 6" key="1">
    <citation type="submission" date="2024-10" db="EMBL/GenBank/DDBJ databases">
        <title>The Natural Products Discovery Center: Release of the First 8490 Sequenced Strains for Exploring Actinobacteria Biosynthetic Diversity.</title>
        <authorList>
            <person name="Kalkreuter E."/>
            <person name="Kautsar S.A."/>
            <person name="Yang D."/>
            <person name="Bader C.D."/>
            <person name="Teijaro C.N."/>
            <person name="Fluegel L."/>
            <person name="Davis C.M."/>
            <person name="Simpson J.R."/>
            <person name="Lauterbach L."/>
            <person name="Steele A.D."/>
            <person name="Gui C."/>
            <person name="Meng S."/>
            <person name="Li G."/>
            <person name="Viehrig K."/>
            <person name="Ye F."/>
            <person name="Su P."/>
            <person name="Kiefer A.F."/>
            <person name="Nichols A."/>
            <person name="Cepeda A.J."/>
            <person name="Yan W."/>
            <person name="Fan B."/>
            <person name="Jiang Y."/>
            <person name="Adhikari A."/>
            <person name="Zheng C.-J."/>
            <person name="Schuster L."/>
            <person name="Cowan T.M."/>
            <person name="Smanski M.J."/>
            <person name="Chevrette M.G."/>
            <person name="De Carvalho L.P.S."/>
            <person name="Shen B."/>
        </authorList>
    </citation>
    <scope>NUCLEOTIDE SEQUENCE [LARGE SCALE GENOMIC DNA]</scope>
    <source>
        <strain evidence="5 6">NPDC002593</strain>
    </source>
</reference>
<keyword evidence="2" id="KW-0238">DNA-binding</keyword>
<protein>
    <submittedName>
        <fullName evidence="5">GlxA family transcriptional regulator</fullName>
    </submittedName>
</protein>
<dbReference type="InterPro" id="IPR018060">
    <property type="entry name" value="HTH_AraC"/>
</dbReference>
<organism evidence="5 6">
    <name type="scientific">Nocardia jiangxiensis</name>
    <dbReference type="NCBI Taxonomy" id="282685"/>
    <lineage>
        <taxon>Bacteria</taxon>
        <taxon>Bacillati</taxon>
        <taxon>Actinomycetota</taxon>
        <taxon>Actinomycetes</taxon>
        <taxon>Mycobacteriales</taxon>
        <taxon>Nocardiaceae</taxon>
        <taxon>Nocardia</taxon>
    </lineage>
</organism>
<dbReference type="SUPFAM" id="SSF46689">
    <property type="entry name" value="Homeodomain-like"/>
    <property type="match status" value="2"/>
</dbReference>
<dbReference type="InterPro" id="IPR029062">
    <property type="entry name" value="Class_I_gatase-like"/>
</dbReference>
<dbReference type="InterPro" id="IPR052158">
    <property type="entry name" value="INH-QAR"/>
</dbReference>
<evidence type="ECO:0000259" key="4">
    <source>
        <dbReference type="PROSITE" id="PS01124"/>
    </source>
</evidence>
<dbReference type="PANTHER" id="PTHR43130">
    <property type="entry name" value="ARAC-FAMILY TRANSCRIPTIONAL REGULATOR"/>
    <property type="match status" value="1"/>
</dbReference>
<evidence type="ECO:0000256" key="1">
    <source>
        <dbReference type="ARBA" id="ARBA00023015"/>
    </source>
</evidence>
<dbReference type="PROSITE" id="PS00041">
    <property type="entry name" value="HTH_ARAC_FAMILY_1"/>
    <property type="match status" value="1"/>
</dbReference>
<gene>
    <name evidence="5" type="ORF">ACFYXQ_30555</name>
</gene>
<dbReference type="Gene3D" id="1.10.10.60">
    <property type="entry name" value="Homeodomain-like"/>
    <property type="match status" value="1"/>
</dbReference>
<dbReference type="Proteomes" id="UP001601992">
    <property type="component" value="Unassembled WGS sequence"/>
</dbReference>
<comment type="caution">
    <text evidence="5">The sequence shown here is derived from an EMBL/GenBank/DDBJ whole genome shotgun (WGS) entry which is preliminary data.</text>
</comment>
<dbReference type="CDD" id="cd03137">
    <property type="entry name" value="GATase1_AraC_1"/>
    <property type="match status" value="1"/>
</dbReference>
<dbReference type="EMBL" id="JBIAQY010000012">
    <property type="protein sequence ID" value="MFF3572130.1"/>
    <property type="molecule type" value="Genomic_DNA"/>
</dbReference>